<dbReference type="Gene3D" id="2.40.30.10">
    <property type="entry name" value="Translation factors"/>
    <property type="match status" value="1"/>
</dbReference>
<dbReference type="Gene3D" id="3.30.160.810">
    <property type="match status" value="1"/>
</dbReference>
<evidence type="ECO:0000256" key="2">
    <source>
        <dbReference type="ARBA" id="ARBA00011838"/>
    </source>
</evidence>
<dbReference type="AlphaFoldDB" id="A0A3G3MFX6"/>
<dbReference type="Pfam" id="PF00297">
    <property type="entry name" value="Ribosomal_L3"/>
    <property type="match status" value="1"/>
</dbReference>
<dbReference type="PROSITE" id="PS00474">
    <property type="entry name" value="RIBOSOMAL_L3"/>
    <property type="match status" value="1"/>
</dbReference>
<dbReference type="HAMAP" id="MF_01325_B">
    <property type="entry name" value="Ribosomal_uL3_B"/>
    <property type="match status" value="1"/>
</dbReference>
<dbReference type="NCBIfam" id="TIGR03625">
    <property type="entry name" value="L3_bact"/>
    <property type="match status" value="1"/>
</dbReference>
<evidence type="ECO:0000256" key="1">
    <source>
        <dbReference type="ARBA" id="ARBA00006540"/>
    </source>
</evidence>
<dbReference type="PANTHER" id="PTHR11229">
    <property type="entry name" value="50S RIBOSOMAL PROTEIN L3"/>
    <property type="match status" value="1"/>
</dbReference>
<dbReference type="GO" id="GO:0003735">
    <property type="term" value="F:structural constituent of ribosome"/>
    <property type="evidence" value="ECO:0007669"/>
    <property type="project" value="InterPro"/>
</dbReference>
<gene>
    <name evidence="11" type="primary">rpl3</name>
</gene>
<dbReference type="FunFam" id="3.30.160.810:FF:000001">
    <property type="entry name" value="50S ribosomal protein L3"/>
    <property type="match status" value="1"/>
</dbReference>
<dbReference type="InterPro" id="IPR009000">
    <property type="entry name" value="Transl_B-barrel_sf"/>
</dbReference>
<evidence type="ECO:0000256" key="7">
    <source>
        <dbReference type="ARBA" id="ARBA00035213"/>
    </source>
</evidence>
<keyword evidence="3" id="KW-0699">rRNA-binding</keyword>
<evidence type="ECO:0000313" key="11">
    <source>
        <dbReference type="EMBL" id="AYR05734.1"/>
    </source>
</evidence>
<keyword evidence="11" id="KW-0934">Plastid</keyword>
<dbReference type="GO" id="GO:0006412">
    <property type="term" value="P:translation"/>
    <property type="evidence" value="ECO:0007669"/>
    <property type="project" value="InterPro"/>
</dbReference>
<dbReference type="InterPro" id="IPR019926">
    <property type="entry name" value="Ribosomal_uL3_CS"/>
</dbReference>
<evidence type="ECO:0000256" key="4">
    <source>
        <dbReference type="ARBA" id="ARBA00022884"/>
    </source>
</evidence>
<evidence type="ECO:0000256" key="3">
    <source>
        <dbReference type="ARBA" id="ARBA00022730"/>
    </source>
</evidence>
<dbReference type="InterPro" id="IPR019927">
    <property type="entry name" value="Ribosomal_uL3_bac/org-type"/>
</dbReference>
<keyword evidence="5 9" id="KW-0689">Ribosomal protein</keyword>
<accession>A0A3G3MFX6</accession>
<evidence type="ECO:0000256" key="5">
    <source>
        <dbReference type="ARBA" id="ARBA00022980"/>
    </source>
</evidence>
<organism evidence="11">
    <name type="scientific">Synarthrophyton chejuense</name>
    <dbReference type="NCBI Taxonomy" id="2485825"/>
    <lineage>
        <taxon>Eukaryota</taxon>
        <taxon>Rhodophyta</taxon>
        <taxon>Florideophyceae</taxon>
        <taxon>Corallinophycidae</taxon>
        <taxon>Hapalidiales</taxon>
        <taxon>Hapalidiaceae</taxon>
        <taxon>Melobesioideae</taxon>
        <taxon>Synarthrophyton</taxon>
    </lineage>
</organism>
<sequence>MDPISMLGIKIGMTQIFNNKGNAIPVTVLELGPCFITQIKNISSDGYNAIQIGYLEVSARKLNKAEIGHLQRKDLPLLKHLKEYKVESCEKFQVGQNIITNELKIGELINISGKSIGKGFTGYQKRHHFSRGPMSHGSKNHRQPGSIGAGTTPGRVFPGKKMAGRMGGYKVTIKNLQIIDINTEKNLVIVKGSVPGKPGSLISIRRAQSK</sequence>
<evidence type="ECO:0000256" key="8">
    <source>
        <dbReference type="ARBA" id="ARBA00035503"/>
    </source>
</evidence>
<reference evidence="11" key="1">
    <citation type="journal article" date="2018" name="Genome Biol. Evol.">
        <title>Mitochondrial and Plastid Genomes from Coralline Red Algae Provide Insights into the Incongruent Evolutionary Histories of Organelles.</title>
        <authorList>
            <person name="Lee J."/>
            <person name="Song H.J."/>
            <person name="In Park S."/>
            <person name="Lee Y.M."/>
            <person name="Jeong S.Y."/>
            <person name="Oh Cho T."/>
            <person name="Kim J.H."/>
            <person name="Choi H.G."/>
            <person name="Choi C.G."/>
            <person name="Nelson W.A."/>
            <person name="Fredericq S."/>
            <person name="Bhattacharya D."/>
            <person name="Su Yoon H."/>
        </authorList>
    </citation>
    <scope>NUCLEOTIDE SEQUENCE</scope>
</reference>
<feature type="region of interest" description="Disordered" evidence="10">
    <location>
        <begin position="129"/>
        <end position="155"/>
    </location>
</feature>
<dbReference type="PANTHER" id="PTHR11229:SF16">
    <property type="entry name" value="LARGE RIBOSOMAL SUBUNIT PROTEIN UL3C"/>
    <property type="match status" value="1"/>
</dbReference>
<evidence type="ECO:0000256" key="9">
    <source>
        <dbReference type="RuleBase" id="RU003905"/>
    </source>
</evidence>
<dbReference type="GeneID" id="38463464"/>
<name>A0A3G3MFX6_9FLOR</name>
<dbReference type="SUPFAM" id="SSF50447">
    <property type="entry name" value="Translation proteins"/>
    <property type="match status" value="1"/>
</dbReference>
<evidence type="ECO:0000256" key="10">
    <source>
        <dbReference type="SAM" id="MobiDB-lite"/>
    </source>
</evidence>
<evidence type="ECO:0000256" key="6">
    <source>
        <dbReference type="ARBA" id="ARBA00023274"/>
    </source>
</evidence>
<keyword evidence="6 9" id="KW-0687">Ribonucleoprotein</keyword>
<dbReference type="GO" id="GO:0019843">
    <property type="term" value="F:rRNA binding"/>
    <property type="evidence" value="ECO:0007669"/>
    <property type="project" value="UniProtKB-KW"/>
</dbReference>
<dbReference type="RefSeq" id="YP_009541725.1">
    <property type="nucleotide sequence ID" value="NC_039977.1"/>
</dbReference>
<dbReference type="InterPro" id="IPR000597">
    <property type="entry name" value="Ribosomal_uL3"/>
</dbReference>
<keyword evidence="4" id="KW-0694">RNA-binding</keyword>
<geneLocation type="plastid" evidence="11"/>
<protein>
    <recommendedName>
        <fullName evidence="7">Large ribosomal subunit protein uL3c</fullName>
    </recommendedName>
    <alternativeName>
        <fullName evidence="8">50S ribosomal protein L3, chloroplastic</fullName>
    </alternativeName>
</protein>
<proteinExistence type="inferred from homology"/>
<dbReference type="EMBL" id="MH281626">
    <property type="protein sequence ID" value="AYR05734.1"/>
    <property type="molecule type" value="Genomic_DNA"/>
</dbReference>
<comment type="similarity">
    <text evidence="1 9">Belongs to the universal ribosomal protein uL3 family.</text>
</comment>
<comment type="subunit">
    <text evidence="2">Part of the 50S ribosomal subunit.</text>
</comment>
<dbReference type="FunFam" id="2.40.30.10:FF:000065">
    <property type="entry name" value="50S ribosomal protein L3, chloroplastic"/>
    <property type="match status" value="1"/>
</dbReference>
<dbReference type="GO" id="GO:0022625">
    <property type="term" value="C:cytosolic large ribosomal subunit"/>
    <property type="evidence" value="ECO:0007669"/>
    <property type="project" value="TreeGrafter"/>
</dbReference>